<proteinExistence type="predicted"/>
<accession>A0ABN9PU00</accession>
<gene>
    <name evidence="1" type="ORF">PCOR1329_LOCUS4964</name>
</gene>
<protein>
    <submittedName>
        <fullName evidence="1">Uncharacterized protein</fullName>
    </submittedName>
</protein>
<dbReference type="Proteomes" id="UP001189429">
    <property type="component" value="Unassembled WGS sequence"/>
</dbReference>
<dbReference type="EMBL" id="CAUYUJ010001296">
    <property type="protein sequence ID" value="CAK0795245.1"/>
    <property type="molecule type" value="Genomic_DNA"/>
</dbReference>
<feature type="non-terminal residue" evidence="1">
    <location>
        <position position="98"/>
    </location>
</feature>
<sequence>PPHSCSHACSAGLHRRRGHFKGRVEQHVRVLQGSVDFSDHCGLYDTDNFTAAAMCCICQGACVDNSSWTHWRFNVGTSDCEEVARNTHWCWEYGFSDL</sequence>
<feature type="non-terminal residue" evidence="1">
    <location>
        <position position="1"/>
    </location>
</feature>
<reference evidence="1" key="1">
    <citation type="submission" date="2023-10" db="EMBL/GenBank/DDBJ databases">
        <authorList>
            <person name="Chen Y."/>
            <person name="Shah S."/>
            <person name="Dougan E. K."/>
            <person name="Thang M."/>
            <person name="Chan C."/>
        </authorList>
    </citation>
    <scope>NUCLEOTIDE SEQUENCE [LARGE SCALE GENOMIC DNA]</scope>
</reference>
<organism evidence="1 2">
    <name type="scientific">Prorocentrum cordatum</name>
    <dbReference type="NCBI Taxonomy" id="2364126"/>
    <lineage>
        <taxon>Eukaryota</taxon>
        <taxon>Sar</taxon>
        <taxon>Alveolata</taxon>
        <taxon>Dinophyceae</taxon>
        <taxon>Prorocentrales</taxon>
        <taxon>Prorocentraceae</taxon>
        <taxon>Prorocentrum</taxon>
    </lineage>
</organism>
<comment type="caution">
    <text evidence="1">The sequence shown here is derived from an EMBL/GenBank/DDBJ whole genome shotgun (WGS) entry which is preliminary data.</text>
</comment>
<name>A0ABN9PU00_9DINO</name>
<evidence type="ECO:0000313" key="1">
    <source>
        <dbReference type="EMBL" id="CAK0795245.1"/>
    </source>
</evidence>
<evidence type="ECO:0000313" key="2">
    <source>
        <dbReference type="Proteomes" id="UP001189429"/>
    </source>
</evidence>
<keyword evidence="2" id="KW-1185">Reference proteome</keyword>